<comment type="caution">
    <text evidence="1">The sequence shown here is derived from an EMBL/GenBank/DDBJ whole genome shotgun (WGS) entry which is preliminary data.</text>
</comment>
<sequence length="183" mass="20690">MAPRVNGRRVISVTLRDYDFMTARNSNLGAWTAFARRLDPEKFVPVFVLDTARTLDPLPANLEGFEVFREPSWNVGLRMALYELSYLNLGVNNGPLFLAAMNERARLLIFKIITSTVPQTTEEFMRQEGFQIGAQLPFATPFQRLVWEDDTLEVIEREFKAMVARIEGTVDTGLLTSGAARSV</sequence>
<reference evidence="1 2" key="1">
    <citation type="journal article" date="2019" name="Nat. Microbiol.">
        <title>Mediterranean grassland soil C-N compound turnover is dependent on rainfall and depth, and is mediated by genomically divergent microorganisms.</title>
        <authorList>
            <person name="Diamond S."/>
            <person name="Andeer P.F."/>
            <person name="Li Z."/>
            <person name="Crits-Christoph A."/>
            <person name="Burstein D."/>
            <person name="Anantharaman K."/>
            <person name="Lane K.R."/>
            <person name="Thomas B.C."/>
            <person name="Pan C."/>
            <person name="Northen T.R."/>
            <person name="Banfield J.F."/>
        </authorList>
    </citation>
    <scope>NUCLEOTIDE SEQUENCE [LARGE SCALE GENOMIC DNA]</scope>
    <source>
        <strain evidence="1">NP_7</strain>
    </source>
</reference>
<evidence type="ECO:0000313" key="2">
    <source>
        <dbReference type="Proteomes" id="UP000320048"/>
    </source>
</evidence>
<dbReference type="AlphaFoldDB" id="A0A537JFK5"/>
<dbReference type="Proteomes" id="UP000320048">
    <property type="component" value="Unassembled WGS sequence"/>
</dbReference>
<dbReference type="EMBL" id="VBAO01000134">
    <property type="protein sequence ID" value="TMI82270.1"/>
    <property type="molecule type" value="Genomic_DNA"/>
</dbReference>
<accession>A0A537JFK5</accession>
<evidence type="ECO:0000313" key="1">
    <source>
        <dbReference type="EMBL" id="TMI82270.1"/>
    </source>
</evidence>
<protein>
    <submittedName>
        <fullName evidence="1">Uncharacterized protein</fullName>
    </submittedName>
</protein>
<name>A0A537JFK5_9BACT</name>
<gene>
    <name evidence="1" type="ORF">E6H04_05070</name>
</gene>
<organism evidence="1 2">
    <name type="scientific">Candidatus Segetimicrobium genomatis</name>
    <dbReference type="NCBI Taxonomy" id="2569760"/>
    <lineage>
        <taxon>Bacteria</taxon>
        <taxon>Bacillati</taxon>
        <taxon>Candidatus Sysuimicrobiota</taxon>
        <taxon>Candidatus Sysuimicrobiia</taxon>
        <taxon>Candidatus Sysuimicrobiales</taxon>
        <taxon>Candidatus Segetimicrobiaceae</taxon>
        <taxon>Candidatus Segetimicrobium</taxon>
    </lineage>
</organism>
<proteinExistence type="predicted"/>